<dbReference type="STRING" id="29920.A0A329SBV9"/>
<feature type="compositionally biased region" description="Polar residues" evidence="6">
    <location>
        <begin position="299"/>
        <end position="308"/>
    </location>
</feature>
<evidence type="ECO:0000256" key="3">
    <source>
        <dbReference type="ARBA" id="ARBA00022692"/>
    </source>
</evidence>
<dbReference type="Proteomes" id="UP000251314">
    <property type="component" value="Unassembled WGS sequence"/>
</dbReference>
<dbReference type="GO" id="GO:0005886">
    <property type="term" value="C:plasma membrane"/>
    <property type="evidence" value="ECO:0007669"/>
    <property type="project" value="TreeGrafter"/>
</dbReference>
<evidence type="ECO:0000256" key="5">
    <source>
        <dbReference type="ARBA" id="ARBA00023136"/>
    </source>
</evidence>
<feature type="domain" description="MSP" evidence="8">
    <location>
        <begin position="15"/>
        <end position="154"/>
    </location>
</feature>
<feature type="region of interest" description="Disordered" evidence="6">
    <location>
        <begin position="152"/>
        <end position="226"/>
    </location>
</feature>
<feature type="transmembrane region" description="Helical" evidence="7">
    <location>
        <begin position="318"/>
        <end position="335"/>
    </location>
</feature>
<evidence type="ECO:0000256" key="4">
    <source>
        <dbReference type="ARBA" id="ARBA00022989"/>
    </source>
</evidence>
<feature type="compositionally biased region" description="Polar residues" evidence="6">
    <location>
        <begin position="175"/>
        <end position="193"/>
    </location>
</feature>
<evidence type="ECO:0000313" key="9">
    <source>
        <dbReference type="EMBL" id="RAW34151.1"/>
    </source>
</evidence>
<proteinExistence type="inferred from homology"/>
<comment type="similarity">
    <text evidence="2">Belongs to the VAMP-associated protein (VAP) (TC 9.B.17) family.</text>
</comment>
<evidence type="ECO:0000256" key="1">
    <source>
        <dbReference type="ARBA" id="ARBA00004211"/>
    </source>
</evidence>
<dbReference type="GO" id="GO:0090158">
    <property type="term" value="P:endoplasmic reticulum membrane organization"/>
    <property type="evidence" value="ECO:0007669"/>
    <property type="project" value="TreeGrafter"/>
</dbReference>
<reference evidence="9 10" key="1">
    <citation type="submission" date="2018-01" db="EMBL/GenBank/DDBJ databases">
        <title>Draft genome of the strawberry crown rot pathogen Phytophthora cactorum.</title>
        <authorList>
            <person name="Armitage A.D."/>
            <person name="Lysoe E."/>
            <person name="Nellist C.F."/>
            <person name="Harrison R.J."/>
            <person name="Brurberg M.B."/>
        </authorList>
    </citation>
    <scope>NUCLEOTIDE SEQUENCE [LARGE SCALE GENOMIC DNA]</scope>
    <source>
        <strain evidence="9 10">10300</strain>
    </source>
</reference>
<dbReference type="PROSITE" id="PS50202">
    <property type="entry name" value="MSP"/>
    <property type="match status" value="1"/>
</dbReference>
<evidence type="ECO:0000259" key="8">
    <source>
        <dbReference type="PROSITE" id="PS50202"/>
    </source>
</evidence>
<dbReference type="Pfam" id="PF00635">
    <property type="entry name" value="Motile_Sperm"/>
    <property type="match status" value="1"/>
</dbReference>
<dbReference type="VEuPathDB" id="FungiDB:PC110_g9518"/>
<keyword evidence="5 7" id="KW-0472">Membrane</keyword>
<evidence type="ECO:0000256" key="7">
    <source>
        <dbReference type="SAM" id="Phobius"/>
    </source>
</evidence>
<evidence type="ECO:0000256" key="2">
    <source>
        <dbReference type="ARBA" id="ARBA00008932"/>
    </source>
</evidence>
<keyword evidence="3 7" id="KW-0812">Transmembrane</keyword>
<accession>A0A329SBV9</accession>
<name>A0A329SBV9_9STRA</name>
<protein>
    <recommendedName>
        <fullName evidence="8">MSP domain-containing protein</fullName>
    </recommendedName>
</protein>
<dbReference type="Gene3D" id="2.60.40.10">
    <property type="entry name" value="Immunoglobulins"/>
    <property type="match status" value="1"/>
</dbReference>
<sequence>MASSGVDVALAPNSSVILEPADSLSFHLQPQTAPQAVLTIRNVVDDRQIAFKVKTTRPLRYLVRPNQGLLGPNGSASIMVILQQKDCDELLRLDPAERQLANDKFLVQSIYVDDSFYELVKTKSTKEMADELTNMWARTDKRALSNKKLRCRFVQDGEDTSRPASPPSPQRASSTNVSPAKTAATSDTRFQTRLSDEAREEVTTPAQLSSALLQDDKPKVAENREGGKDIQEVAALRKKYDELVAFTVQLTAQRDVLMSDLDKTRQLLQKANTDVQRVKKISEESTGLRHRKNGGANGVSGNEDSQAITGKGPKDQGAFGPLHLLVCAIIFFLVGRYY</sequence>
<dbReference type="InterPro" id="IPR016763">
    <property type="entry name" value="VAP"/>
</dbReference>
<evidence type="ECO:0000313" key="10">
    <source>
        <dbReference type="Proteomes" id="UP000251314"/>
    </source>
</evidence>
<comment type="caution">
    <text evidence="9">The sequence shown here is derived from an EMBL/GenBank/DDBJ whole genome shotgun (WGS) entry which is preliminary data.</text>
</comment>
<organism evidence="9 10">
    <name type="scientific">Phytophthora cactorum</name>
    <dbReference type="NCBI Taxonomy" id="29920"/>
    <lineage>
        <taxon>Eukaryota</taxon>
        <taxon>Sar</taxon>
        <taxon>Stramenopiles</taxon>
        <taxon>Oomycota</taxon>
        <taxon>Peronosporomycetes</taxon>
        <taxon>Peronosporales</taxon>
        <taxon>Peronosporaceae</taxon>
        <taxon>Phytophthora</taxon>
    </lineage>
</organism>
<feature type="region of interest" description="Disordered" evidence="6">
    <location>
        <begin position="284"/>
        <end position="312"/>
    </location>
</feature>
<dbReference type="EMBL" id="MJFZ01000211">
    <property type="protein sequence ID" value="RAW34151.1"/>
    <property type="molecule type" value="Genomic_DNA"/>
</dbReference>
<dbReference type="GO" id="GO:0005789">
    <property type="term" value="C:endoplasmic reticulum membrane"/>
    <property type="evidence" value="ECO:0007669"/>
    <property type="project" value="InterPro"/>
</dbReference>
<dbReference type="OrthoDB" id="264603at2759"/>
<dbReference type="PANTHER" id="PTHR10809:SF6">
    <property type="entry name" value="AT11025P-RELATED"/>
    <property type="match status" value="1"/>
</dbReference>
<dbReference type="GO" id="GO:0061817">
    <property type="term" value="P:endoplasmic reticulum-plasma membrane tethering"/>
    <property type="evidence" value="ECO:0007669"/>
    <property type="project" value="TreeGrafter"/>
</dbReference>
<gene>
    <name evidence="9" type="ORF">PC110_g9518</name>
</gene>
<feature type="compositionally biased region" description="Basic and acidic residues" evidence="6">
    <location>
        <begin position="214"/>
        <end position="226"/>
    </location>
</feature>
<keyword evidence="10" id="KW-1185">Reference proteome</keyword>
<dbReference type="InterPro" id="IPR013783">
    <property type="entry name" value="Ig-like_fold"/>
</dbReference>
<dbReference type="SUPFAM" id="SSF49354">
    <property type="entry name" value="PapD-like"/>
    <property type="match status" value="1"/>
</dbReference>
<dbReference type="InterPro" id="IPR008962">
    <property type="entry name" value="PapD-like_sf"/>
</dbReference>
<dbReference type="AlphaFoldDB" id="A0A329SBV9"/>
<dbReference type="InterPro" id="IPR000535">
    <property type="entry name" value="MSP_dom"/>
</dbReference>
<dbReference type="PANTHER" id="PTHR10809">
    <property type="entry name" value="VESICLE-ASSOCIATED MEMBRANE PROTEIN-ASSOCIATED PROTEIN"/>
    <property type="match status" value="1"/>
</dbReference>
<evidence type="ECO:0000256" key="6">
    <source>
        <dbReference type="SAM" id="MobiDB-lite"/>
    </source>
</evidence>
<comment type="subcellular location">
    <subcellularLocation>
        <location evidence="1">Membrane</location>
        <topology evidence="1">Single-pass type IV membrane protein</topology>
    </subcellularLocation>
</comment>
<keyword evidence="4 7" id="KW-1133">Transmembrane helix</keyword>